<evidence type="ECO:0000256" key="1">
    <source>
        <dbReference type="SAM" id="MobiDB-lite"/>
    </source>
</evidence>
<reference evidence="2" key="1">
    <citation type="journal article" date="2022" name="bioRxiv">
        <title>Sequencing and chromosome-scale assembly of the giantPleurodeles waltlgenome.</title>
        <authorList>
            <person name="Brown T."/>
            <person name="Elewa A."/>
            <person name="Iarovenko S."/>
            <person name="Subramanian E."/>
            <person name="Araus A.J."/>
            <person name="Petzold A."/>
            <person name="Susuki M."/>
            <person name="Suzuki K.-i.T."/>
            <person name="Hayashi T."/>
            <person name="Toyoda A."/>
            <person name="Oliveira C."/>
            <person name="Osipova E."/>
            <person name="Leigh N.D."/>
            <person name="Simon A."/>
            <person name="Yun M.H."/>
        </authorList>
    </citation>
    <scope>NUCLEOTIDE SEQUENCE</scope>
    <source>
        <strain evidence="2">20211129_DDA</strain>
        <tissue evidence="2">Liver</tissue>
    </source>
</reference>
<feature type="compositionally biased region" description="Polar residues" evidence="1">
    <location>
        <begin position="67"/>
        <end position="80"/>
    </location>
</feature>
<keyword evidence="3" id="KW-1185">Reference proteome</keyword>
<feature type="region of interest" description="Disordered" evidence="1">
    <location>
        <begin position="67"/>
        <end position="121"/>
    </location>
</feature>
<sequence length="187" mass="19688">MLLGGALLHQRLPAQGITESRGPPRPSHCLLTSFQAPHAPRFPPVRGHSPLQHRQCCCTGVRAGPQSQRLLSRAQGSTAHPSLRPRQPSDAPAPAQPTVSAKGPGAPRGPLGAGRAQPPAPLRSQLGAARRSSLPGFSLQVRCLCLCAGSCSPVPRPKRKAGWGARPTRTAHGSTQLLQRLRLLGLL</sequence>
<organism evidence="2 3">
    <name type="scientific">Pleurodeles waltl</name>
    <name type="common">Iberian ribbed newt</name>
    <dbReference type="NCBI Taxonomy" id="8319"/>
    <lineage>
        <taxon>Eukaryota</taxon>
        <taxon>Metazoa</taxon>
        <taxon>Chordata</taxon>
        <taxon>Craniata</taxon>
        <taxon>Vertebrata</taxon>
        <taxon>Euteleostomi</taxon>
        <taxon>Amphibia</taxon>
        <taxon>Batrachia</taxon>
        <taxon>Caudata</taxon>
        <taxon>Salamandroidea</taxon>
        <taxon>Salamandridae</taxon>
        <taxon>Pleurodelinae</taxon>
        <taxon>Pleurodeles</taxon>
    </lineage>
</organism>
<dbReference type="AlphaFoldDB" id="A0AAV7KSE3"/>
<dbReference type="EMBL" id="JANPWB010000016">
    <property type="protein sequence ID" value="KAJ1082366.1"/>
    <property type="molecule type" value="Genomic_DNA"/>
</dbReference>
<accession>A0AAV7KSE3</accession>
<proteinExistence type="predicted"/>
<evidence type="ECO:0000313" key="3">
    <source>
        <dbReference type="Proteomes" id="UP001066276"/>
    </source>
</evidence>
<gene>
    <name evidence="2" type="ORF">NDU88_002534</name>
</gene>
<feature type="compositionally biased region" description="Low complexity" evidence="1">
    <location>
        <begin position="101"/>
        <end position="117"/>
    </location>
</feature>
<name>A0AAV7KSE3_PLEWA</name>
<evidence type="ECO:0000313" key="2">
    <source>
        <dbReference type="EMBL" id="KAJ1082366.1"/>
    </source>
</evidence>
<comment type="caution">
    <text evidence="2">The sequence shown here is derived from an EMBL/GenBank/DDBJ whole genome shotgun (WGS) entry which is preliminary data.</text>
</comment>
<protein>
    <submittedName>
        <fullName evidence="2">Uncharacterized protein</fullName>
    </submittedName>
</protein>
<dbReference type="Proteomes" id="UP001066276">
    <property type="component" value="Chromosome 12"/>
</dbReference>